<dbReference type="EMBL" id="CP019471">
    <property type="protein sequence ID" value="UQC75212.1"/>
    <property type="molecule type" value="Genomic_DNA"/>
</dbReference>
<dbReference type="KEGG" id="clup:CLUP02_01865"/>
<dbReference type="RefSeq" id="XP_049136858.1">
    <property type="nucleotide sequence ID" value="XM_049280901.1"/>
</dbReference>
<evidence type="ECO:0000313" key="3">
    <source>
        <dbReference type="Proteomes" id="UP000830671"/>
    </source>
</evidence>
<keyword evidence="1" id="KW-0812">Transmembrane</keyword>
<keyword evidence="1" id="KW-1133">Transmembrane helix</keyword>
<keyword evidence="1" id="KW-0472">Membrane</keyword>
<dbReference type="Proteomes" id="UP000830671">
    <property type="component" value="Chromosome 1"/>
</dbReference>
<dbReference type="AlphaFoldDB" id="A0A9Q8SEU3"/>
<protein>
    <submittedName>
        <fullName evidence="2">Cytochrome P450</fullName>
    </submittedName>
</protein>
<reference evidence="2" key="1">
    <citation type="journal article" date="2021" name="Mol. Plant Microbe Interact.">
        <title>Complete Genome Sequence of the Plant-Pathogenic Fungus Colletotrichum lupini.</title>
        <authorList>
            <person name="Baroncelli R."/>
            <person name="Pensec F."/>
            <person name="Da Lio D."/>
            <person name="Boufleur T."/>
            <person name="Vicente I."/>
            <person name="Sarrocco S."/>
            <person name="Picot A."/>
            <person name="Baraldi E."/>
            <person name="Sukno S."/>
            <person name="Thon M."/>
            <person name="Le Floch G."/>
        </authorList>
    </citation>
    <scope>NUCLEOTIDE SEQUENCE</scope>
    <source>
        <strain evidence="2">IMI 504893</strain>
    </source>
</reference>
<name>A0A9Q8SEU3_9PEZI</name>
<keyword evidence="3" id="KW-1185">Reference proteome</keyword>
<sequence>YFILDVILDFVFSKPFGNLVSDLDIYNYIYLIEYSILNIIVTAILPFLFYILL</sequence>
<feature type="non-terminal residue" evidence="2">
    <location>
        <position position="1"/>
    </location>
</feature>
<organism evidence="2 3">
    <name type="scientific">Colletotrichum lupini</name>
    <dbReference type="NCBI Taxonomy" id="145971"/>
    <lineage>
        <taxon>Eukaryota</taxon>
        <taxon>Fungi</taxon>
        <taxon>Dikarya</taxon>
        <taxon>Ascomycota</taxon>
        <taxon>Pezizomycotina</taxon>
        <taxon>Sordariomycetes</taxon>
        <taxon>Hypocreomycetidae</taxon>
        <taxon>Glomerellales</taxon>
        <taxon>Glomerellaceae</taxon>
        <taxon>Colletotrichum</taxon>
        <taxon>Colletotrichum acutatum species complex</taxon>
    </lineage>
</organism>
<feature type="transmembrane region" description="Helical" evidence="1">
    <location>
        <begin position="28"/>
        <end position="52"/>
    </location>
</feature>
<accession>A0A9Q8SEU3</accession>
<evidence type="ECO:0000313" key="2">
    <source>
        <dbReference type="EMBL" id="UQC75212.1"/>
    </source>
</evidence>
<evidence type="ECO:0000256" key="1">
    <source>
        <dbReference type="SAM" id="Phobius"/>
    </source>
</evidence>
<dbReference type="GeneID" id="73335911"/>
<gene>
    <name evidence="2" type="ORF">CLUP02_01865</name>
</gene>
<proteinExistence type="predicted"/>